<keyword evidence="3 5" id="KW-0326">Glycosidase</keyword>
<sequence length="355" mass="38854">MNGQLLLLGIRGPELAPDEAALFRKLKPAGYILFGRNITSAAQTRKLTDDLRDLSYEDPILAIDQEGGRVTRTKEIAPVIPSANAFAAKGDVNLSARGGVLTGDQLRLLGFNLDFAPVLDLDYHPGVQNALRGRCWGRDPQKVIDHAGSWNRWMRKRGILSCAKHFPACGRALSDPHFDLPVSDATIPDLLKEDVIPYTALMPELDGVMLAHVLFPAIDPDRPASLSRRIVTGFLREQLGFDKHLVLTDDLDMGAIADRYHYNSDVVAAIEAGNDLAMICHKTERAEAAAIELGKLPGRITEDAEKRIARFRKKLQGPLKWSEAAWEKLCGEIAELAEKVPEPGIAAAGSPVADY</sequence>
<evidence type="ECO:0000313" key="5">
    <source>
        <dbReference type="EMBL" id="MCW1913585.1"/>
    </source>
</evidence>
<organism evidence="5 6">
    <name type="scientific">Luteolibacter rhizosphaerae</name>
    <dbReference type="NCBI Taxonomy" id="2989719"/>
    <lineage>
        <taxon>Bacteria</taxon>
        <taxon>Pseudomonadati</taxon>
        <taxon>Verrucomicrobiota</taxon>
        <taxon>Verrucomicrobiia</taxon>
        <taxon>Verrucomicrobiales</taxon>
        <taxon>Verrucomicrobiaceae</taxon>
        <taxon>Luteolibacter</taxon>
    </lineage>
</organism>
<dbReference type="NCBIfam" id="NF003740">
    <property type="entry name" value="PRK05337.1"/>
    <property type="match status" value="1"/>
</dbReference>
<name>A0ABT3G170_9BACT</name>
<dbReference type="EC" id="3.2.1.52" evidence="5"/>
<dbReference type="PANTHER" id="PTHR30480:SF16">
    <property type="entry name" value="GLYCOSIDE HYDROLASE FAMILY 3 DOMAIN PROTEIN"/>
    <property type="match status" value="1"/>
</dbReference>
<keyword evidence="2 5" id="KW-0378">Hydrolase</keyword>
<dbReference type="EMBL" id="JAPDDR010000004">
    <property type="protein sequence ID" value="MCW1913585.1"/>
    <property type="molecule type" value="Genomic_DNA"/>
</dbReference>
<dbReference type="InterPro" id="IPR017853">
    <property type="entry name" value="GH"/>
</dbReference>
<dbReference type="SUPFAM" id="SSF51445">
    <property type="entry name" value="(Trans)glycosidases"/>
    <property type="match status" value="1"/>
</dbReference>
<comment type="caution">
    <text evidence="5">The sequence shown here is derived from an EMBL/GenBank/DDBJ whole genome shotgun (WGS) entry which is preliminary data.</text>
</comment>
<dbReference type="GO" id="GO:0004563">
    <property type="term" value="F:beta-N-acetylhexosaminidase activity"/>
    <property type="evidence" value="ECO:0007669"/>
    <property type="project" value="UniProtKB-EC"/>
</dbReference>
<feature type="domain" description="Glycoside hydrolase family 3 N-terminal" evidence="4">
    <location>
        <begin position="15"/>
        <end position="310"/>
    </location>
</feature>
<dbReference type="InterPro" id="IPR050226">
    <property type="entry name" value="NagZ_Beta-hexosaminidase"/>
</dbReference>
<comment type="similarity">
    <text evidence="1">Belongs to the glycosyl hydrolase 3 family.</text>
</comment>
<dbReference type="InterPro" id="IPR001764">
    <property type="entry name" value="Glyco_hydro_3_N"/>
</dbReference>
<dbReference type="Pfam" id="PF00933">
    <property type="entry name" value="Glyco_hydro_3"/>
    <property type="match status" value="1"/>
</dbReference>
<evidence type="ECO:0000313" key="6">
    <source>
        <dbReference type="Proteomes" id="UP001165653"/>
    </source>
</evidence>
<evidence type="ECO:0000256" key="3">
    <source>
        <dbReference type="ARBA" id="ARBA00023295"/>
    </source>
</evidence>
<dbReference type="RefSeq" id="WP_264513088.1">
    <property type="nucleotide sequence ID" value="NZ_JAPDDR010000004.1"/>
</dbReference>
<keyword evidence="6" id="KW-1185">Reference proteome</keyword>
<evidence type="ECO:0000256" key="1">
    <source>
        <dbReference type="ARBA" id="ARBA00005336"/>
    </source>
</evidence>
<gene>
    <name evidence="5" type="primary">nagZ</name>
    <name evidence="5" type="ORF">OJ996_08365</name>
</gene>
<dbReference type="Gene3D" id="3.20.20.300">
    <property type="entry name" value="Glycoside hydrolase, family 3, N-terminal domain"/>
    <property type="match status" value="1"/>
</dbReference>
<protein>
    <submittedName>
        <fullName evidence="5">Beta-N-acetylhexosaminidase</fullName>
        <ecNumber evidence="5">3.2.1.52</ecNumber>
    </submittedName>
</protein>
<accession>A0ABT3G170</accession>
<dbReference type="Proteomes" id="UP001165653">
    <property type="component" value="Unassembled WGS sequence"/>
</dbReference>
<dbReference type="InterPro" id="IPR036962">
    <property type="entry name" value="Glyco_hydro_3_N_sf"/>
</dbReference>
<dbReference type="PANTHER" id="PTHR30480">
    <property type="entry name" value="BETA-HEXOSAMINIDASE-RELATED"/>
    <property type="match status" value="1"/>
</dbReference>
<proteinExistence type="inferred from homology"/>
<evidence type="ECO:0000256" key="2">
    <source>
        <dbReference type="ARBA" id="ARBA00022801"/>
    </source>
</evidence>
<reference evidence="5" key="1">
    <citation type="submission" date="2022-10" db="EMBL/GenBank/DDBJ databases">
        <title>Luteolibacter sp. GHJ8, whole genome shotgun sequencing project.</title>
        <authorList>
            <person name="Zhao G."/>
            <person name="Shen L."/>
        </authorList>
    </citation>
    <scope>NUCLEOTIDE SEQUENCE</scope>
    <source>
        <strain evidence="5">GHJ8</strain>
    </source>
</reference>
<evidence type="ECO:0000259" key="4">
    <source>
        <dbReference type="Pfam" id="PF00933"/>
    </source>
</evidence>